<evidence type="ECO:0000256" key="2">
    <source>
        <dbReference type="SAM" id="Phobius"/>
    </source>
</evidence>
<feature type="transmembrane region" description="Helical" evidence="2">
    <location>
        <begin position="646"/>
        <end position="667"/>
    </location>
</feature>
<feature type="transmembrane region" description="Helical" evidence="2">
    <location>
        <begin position="705"/>
        <end position="726"/>
    </location>
</feature>
<evidence type="ECO:0000313" key="4">
    <source>
        <dbReference type="Proteomes" id="UP001201980"/>
    </source>
</evidence>
<dbReference type="Proteomes" id="UP001201980">
    <property type="component" value="Unassembled WGS sequence"/>
</dbReference>
<proteinExistence type="predicted"/>
<gene>
    <name evidence="3" type="ORF">MKZ38_005780</name>
</gene>
<organism evidence="3 4">
    <name type="scientific">Zalerion maritima</name>
    <dbReference type="NCBI Taxonomy" id="339359"/>
    <lineage>
        <taxon>Eukaryota</taxon>
        <taxon>Fungi</taxon>
        <taxon>Dikarya</taxon>
        <taxon>Ascomycota</taxon>
        <taxon>Pezizomycotina</taxon>
        <taxon>Sordariomycetes</taxon>
        <taxon>Lulworthiomycetidae</taxon>
        <taxon>Lulworthiales</taxon>
        <taxon>Lulworthiaceae</taxon>
        <taxon>Zalerion</taxon>
    </lineage>
</organism>
<evidence type="ECO:0000256" key="1">
    <source>
        <dbReference type="SAM" id="MobiDB-lite"/>
    </source>
</evidence>
<dbReference type="AlphaFoldDB" id="A0AAD5WQ20"/>
<dbReference type="PANTHER" id="PTHR35043:SF7">
    <property type="entry name" value="TRANSCRIPTION FACTOR DOMAIN-CONTAINING PROTEIN"/>
    <property type="match status" value="1"/>
</dbReference>
<accession>A0AAD5WQ20</accession>
<reference evidence="3" key="1">
    <citation type="submission" date="2022-07" db="EMBL/GenBank/DDBJ databases">
        <title>Draft genome sequence of Zalerion maritima ATCC 34329, a (micro)plastics degrading marine fungus.</title>
        <authorList>
            <person name="Paco A."/>
            <person name="Goncalves M.F.M."/>
            <person name="Rocha-Santos T.A.P."/>
            <person name="Alves A."/>
        </authorList>
    </citation>
    <scope>NUCLEOTIDE SEQUENCE</scope>
    <source>
        <strain evidence="3">ATCC 34329</strain>
    </source>
</reference>
<keyword evidence="2" id="KW-0472">Membrane</keyword>
<name>A0AAD5WQ20_9PEZI</name>
<feature type="region of interest" description="Disordered" evidence="1">
    <location>
        <begin position="170"/>
        <end position="194"/>
    </location>
</feature>
<evidence type="ECO:0000313" key="3">
    <source>
        <dbReference type="EMBL" id="KAJ2896173.1"/>
    </source>
</evidence>
<feature type="transmembrane region" description="Helical" evidence="2">
    <location>
        <begin position="94"/>
        <end position="115"/>
    </location>
</feature>
<keyword evidence="2" id="KW-0812">Transmembrane</keyword>
<dbReference type="PANTHER" id="PTHR35043">
    <property type="entry name" value="TRANSCRIPTION FACTOR DOMAIN-CONTAINING PROTEIN"/>
    <property type="match status" value="1"/>
</dbReference>
<feature type="transmembrane region" description="Helical" evidence="2">
    <location>
        <begin position="55"/>
        <end position="74"/>
    </location>
</feature>
<keyword evidence="2" id="KW-1133">Transmembrane helix</keyword>
<keyword evidence="4" id="KW-1185">Reference proteome</keyword>
<feature type="compositionally biased region" description="Basic and acidic residues" evidence="1">
    <location>
        <begin position="170"/>
        <end position="192"/>
    </location>
</feature>
<comment type="caution">
    <text evidence="3">The sequence shown here is derived from an EMBL/GenBank/DDBJ whole genome shotgun (WGS) entry which is preliminary data.</text>
</comment>
<dbReference type="EMBL" id="JAKWBI020000348">
    <property type="protein sequence ID" value="KAJ2896173.1"/>
    <property type="molecule type" value="Genomic_DNA"/>
</dbReference>
<protein>
    <submittedName>
        <fullName evidence="3">Uncharacterized protein</fullName>
    </submittedName>
</protein>
<sequence length="748" mass="83038">MSPIPAAVAYAVGPANLPSFIARSDDLASTSPSSSSSYSDATVGWHHSPDGRGTWDLLVSCVITLTLCVWSALHLNVPPEMAKLRHRAVERTKWVLYGIFAPELVVAVAAAQYWTARWLRREISRDAGFRKRSRLEKECHSPNGEVRGGNGRNCWGAGLKKVFGWNPKSRVYEDGDTRKGKQKKGQDDGRIPEDEDETWNMTQCYFAVMGGFVTWLDIPGVDNNDKETGLGSSSSSSAGRRVTLTAEGIRLLSLLNRLPKIATKQIKDKSKADSLAKTIVVAQAAWMLIQVVGRLAAGLPISLLEINTCGHVVCALVLYLLWWNKPLDIHDPTVLRLSGNNHLDEQVLALMYVCSYVSIPRKRAVNAIRCFTYNPPAQCRDLGPHGGDQAGDDSPKVAPARLPISPPAVVTWSTNISLGSTGVRNLATFLGLKDGTVGVVEEHTRPSQHQQTQLRYRYHLPNIISPDCKSIYFTPSYLSPDISLKHCHAYCRRALGRGREEELGPFAPIPLALLTLAAHAADEVWDVSMARPECRPYYFTVVFVPSSSPLKPVAIPASLKGHKNRGLNDKERKGEEGGIVPFLGETDYLTWHVKNRPPLWNLNLGQVNLRRDALPTIFALTAAAYGALHCTAWSRQPFPTVYEQRIWASSSLTIGASGLCVLLQFLIRRGSSKRRRHGSMGISRQESSHPRMETRWWERNLTRTAMSMALGLFVLAKLFIVIEAFISLRRAPTGVYETVEWDDWLPHF</sequence>